<dbReference type="InterPro" id="IPR047610">
    <property type="entry name" value="ImuA_translesion"/>
</dbReference>
<sequence>MGGMDAPTVATGFAALDAELPGGGWPTHSLSELLLAQAGQCEWRLLGPALPALVHGGGRIYLIAPPKQPHAGGLLQLGLPAAQVVWIDATAPADRLWATEQIVKSDPAGAILAWLPQARAEQLRRLQVHAQGCSAPVFLFRPALALRDASPAPLRVSVTLEAGWCLGLRIPKRRGVPLDEVLHLAAMPANLVSAIPPRLMSIPAPAGVRWSSVIPDARTLGRAAPHSFAQLPIAH</sequence>
<proteinExistence type="predicted"/>
<reference evidence="1 2" key="1">
    <citation type="submission" date="2018-03" db="EMBL/GenBank/DDBJ databases">
        <title>Genome sequencing of Simplicispira sp.</title>
        <authorList>
            <person name="Kim S.-J."/>
            <person name="Heo J."/>
            <person name="Kwon S.-W."/>
        </authorList>
    </citation>
    <scope>NUCLEOTIDE SEQUENCE [LARGE SCALE GENOMIC DNA]</scope>
    <source>
        <strain evidence="1 2">SC1-8</strain>
    </source>
</reference>
<keyword evidence="2" id="KW-1185">Reference proteome</keyword>
<evidence type="ECO:0000313" key="2">
    <source>
        <dbReference type="Proteomes" id="UP000239326"/>
    </source>
</evidence>
<accession>A0A2S0MXZ5</accession>
<dbReference type="Proteomes" id="UP000239326">
    <property type="component" value="Chromosome"/>
</dbReference>
<dbReference type="KEGG" id="simp:C6571_04190"/>
<dbReference type="OrthoDB" id="9811176at2"/>
<dbReference type="EMBL" id="CP027669">
    <property type="protein sequence ID" value="AVO40591.1"/>
    <property type="molecule type" value="Genomic_DNA"/>
</dbReference>
<organism evidence="1 2">
    <name type="scientific">Simplicispira suum</name>
    <dbReference type="NCBI Taxonomy" id="2109915"/>
    <lineage>
        <taxon>Bacteria</taxon>
        <taxon>Pseudomonadati</taxon>
        <taxon>Pseudomonadota</taxon>
        <taxon>Betaproteobacteria</taxon>
        <taxon>Burkholderiales</taxon>
        <taxon>Comamonadaceae</taxon>
        <taxon>Simplicispira</taxon>
    </lineage>
</organism>
<dbReference type="NCBIfam" id="NF033429">
    <property type="entry name" value="ImuA_translesion"/>
    <property type="match status" value="1"/>
</dbReference>
<protein>
    <submittedName>
        <fullName evidence="1">Recombinase RecA</fullName>
    </submittedName>
</protein>
<dbReference type="SUPFAM" id="SSF52540">
    <property type="entry name" value="P-loop containing nucleoside triphosphate hydrolases"/>
    <property type="match status" value="1"/>
</dbReference>
<evidence type="ECO:0000313" key="1">
    <source>
        <dbReference type="EMBL" id="AVO40591.1"/>
    </source>
</evidence>
<gene>
    <name evidence="1" type="ORF">C6571_04190</name>
</gene>
<name>A0A2S0MXZ5_9BURK</name>
<dbReference type="Gene3D" id="3.40.50.300">
    <property type="entry name" value="P-loop containing nucleotide triphosphate hydrolases"/>
    <property type="match status" value="1"/>
</dbReference>
<dbReference type="InterPro" id="IPR027417">
    <property type="entry name" value="P-loop_NTPase"/>
</dbReference>
<dbReference type="AlphaFoldDB" id="A0A2S0MXZ5"/>